<evidence type="ECO:0000256" key="6">
    <source>
        <dbReference type="RuleBase" id="RU365090"/>
    </source>
</evidence>
<dbReference type="InterPro" id="IPR004435">
    <property type="entry name" value="MobB_dom"/>
</dbReference>
<dbReference type="CDD" id="cd00887">
    <property type="entry name" value="MoeA"/>
    <property type="match status" value="1"/>
</dbReference>
<dbReference type="Gene3D" id="3.90.105.10">
    <property type="entry name" value="Molybdopterin biosynthesis moea protein, domain 2"/>
    <property type="match status" value="1"/>
</dbReference>
<feature type="domain" description="MoaB/Mog" evidence="7">
    <location>
        <begin position="373"/>
        <end position="510"/>
    </location>
</feature>
<dbReference type="Pfam" id="PF00994">
    <property type="entry name" value="MoCF_biosynth"/>
    <property type="match status" value="1"/>
</dbReference>
<keyword evidence="6" id="KW-0500">Molybdenum</keyword>
<keyword evidence="6" id="KW-0479">Metal-binding</keyword>
<keyword evidence="9" id="KW-1185">Reference proteome</keyword>
<keyword evidence="4 6" id="KW-0501">Molybdenum cofactor biosynthesis</keyword>
<reference evidence="8 9" key="1">
    <citation type="submission" date="2021-04" db="EMBL/GenBank/DDBJ databases">
        <title>Novel species identification of genus Shewanella.</title>
        <authorList>
            <person name="Liu G."/>
        </authorList>
    </citation>
    <scope>NUCLEOTIDE SEQUENCE [LARGE SCALE GENOMIC DNA]</scope>
    <source>
        <strain evidence="8 9">FJAT-54481</strain>
    </source>
</reference>
<comment type="cofactor">
    <cofactor evidence="6">
        <name>Mg(2+)</name>
        <dbReference type="ChEBI" id="CHEBI:18420"/>
    </cofactor>
</comment>
<dbReference type="NCBIfam" id="NF008021">
    <property type="entry name" value="PRK10751.1"/>
    <property type="match status" value="1"/>
</dbReference>
<dbReference type="Pfam" id="PF03454">
    <property type="entry name" value="MoeA_C"/>
    <property type="match status" value="1"/>
</dbReference>
<dbReference type="SUPFAM" id="SSF63867">
    <property type="entry name" value="MoeA C-terminal domain-like"/>
    <property type="match status" value="1"/>
</dbReference>
<dbReference type="SUPFAM" id="SSF63882">
    <property type="entry name" value="MoeA N-terminal region -like"/>
    <property type="match status" value="1"/>
</dbReference>
<name>A0ABX7YTJ1_9GAMM</name>
<evidence type="ECO:0000256" key="5">
    <source>
        <dbReference type="ARBA" id="ARBA00047317"/>
    </source>
</evidence>
<dbReference type="InterPro" id="IPR001453">
    <property type="entry name" value="MoaB/Mog_dom"/>
</dbReference>
<dbReference type="NCBIfam" id="TIGR00176">
    <property type="entry name" value="mobB"/>
    <property type="match status" value="1"/>
</dbReference>
<gene>
    <name evidence="8" type="ORF">KDN34_16910</name>
</gene>
<keyword evidence="6" id="KW-0808">Transferase</keyword>
<dbReference type="Pfam" id="PF03453">
    <property type="entry name" value="MoeA_N"/>
    <property type="match status" value="1"/>
</dbReference>
<dbReference type="InterPro" id="IPR008284">
    <property type="entry name" value="MoCF_biosynth_CS"/>
</dbReference>
<dbReference type="InterPro" id="IPR038987">
    <property type="entry name" value="MoeA-like"/>
</dbReference>
<comment type="catalytic activity">
    <reaction evidence="5">
        <text>adenylyl-molybdopterin + molybdate = Mo-molybdopterin + AMP + H(+)</text>
        <dbReference type="Rhea" id="RHEA:35047"/>
        <dbReference type="ChEBI" id="CHEBI:15378"/>
        <dbReference type="ChEBI" id="CHEBI:36264"/>
        <dbReference type="ChEBI" id="CHEBI:62727"/>
        <dbReference type="ChEBI" id="CHEBI:71302"/>
        <dbReference type="ChEBI" id="CHEBI:456215"/>
        <dbReference type="EC" id="2.10.1.1"/>
    </reaction>
</comment>
<dbReference type="SUPFAM" id="SSF53218">
    <property type="entry name" value="Molybdenum cofactor biosynthesis proteins"/>
    <property type="match status" value="1"/>
</dbReference>
<dbReference type="RefSeq" id="WP_212594854.1">
    <property type="nucleotide sequence ID" value="NZ_CP073587.1"/>
</dbReference>
<dbReference type="InterPro" id="IPR027417">
    <property type="entry name" value="P-loop_NTPase"/>
</dbReference>
<dbReference type="Gene3D" id="2.40.340.10">
    <property type="entry name" value="MoeA, C-terminal, domain IV"/>
    <property type="match status" value="1"/>
</dbReference>
<evidence type="ECO:0000259" key="7">
    <source>
        <dbReference type="SMART" id="SM00852"/>
    </source>
</evidence>
<dbReference type="PANTHER" id="PTHR10192:SF31">
    <property type="entry name" value="MOLYBDOPTERIN MOLYBDENUMTRANSFERASE"/>
    <property type="match status" value="1"/>
</dbReference>
<protein>
    <recommendedName>
        <fullName evidence="6">Molybdopterin molybdenumtransferase</fullName>
        <ecNumber evidence="6">2.10.1.1</ecNumber>
    </recommendedName>
</protein>
<accession>A0ABX7YTJ1</accession>
<evidence type="ECO:0000256" key="2">
    <source>
        <dbReference type="ARBA" id="ARBA00005046"/>
    </source>
</evidence>
<organism evidence="8 9">
    <name type="scientific">Shewanella yunxiaonensis</name>
    <dbReference type="NCBI Taxonomy" id="2829809"/>
    <lineage>
        <taxon>Bacteria</taxon>
        <taxon>Pseudomonadati</taxon>
        <taxon>Pseudomonadota</taxon>
        <taxon>Gammaproteobacteria</taxon>
        <taxon>Alteromonadales</taxon>
        <taxon>Shewanellaceae</taxon>
        <taxon>Shewanella</taxon>
    </lineage>
</organism>
<evidence type="ECO:0000313" key="8">
    <source>
        <dbReference type="EMBL" id="QUN05828.1"/>
    </source>
</evidence>
<dbReference type="Gene3D" id="2.170.190.11">
    <property type="entry name" value="Molybdopterin biosynthesis moea protein, domain 3"/>
    <property type="match status" value="1"/>
</dbReference>
<dbReference type="InterPro" id="IPR005111">
    <property type="entry name" value="MoeA_C_domain_IV"/>
</dbReference>
<dbReference type="InterPro" id="IPR005110">
    <property type="entry name" value="MoeA_linker/N"/>
</dbReference>
<comment type="pathway">
    <text evidence="2 6">Cofactor biosynthesis; molybdopterin biosynthesis.</text>
</comment>
<proteinExistence type="inferred from homology"/>
<dbReference type="NCBIfam" id="TIGR00177">
    <property type="entry name" value="molyb_syn"/>
    <property type="match status" value="1"/>
</dbReference>
<dbReference type="PANTHER" id="PTHR10192">
    <property type="entry name" value="MOLYBDOPTERIN BIOSYNTHESIS PROTEIN"/>
    <property type="match status" value="1"/>
</dbReference>
<sequence>MSTVFHNPLPIPVLGFCAYSGTGKTTLLKQLIPVLNQRGLRLAVLKHAHHNFDVDIPGKDSYEMRKAGARQMLVASHVRWALMTEDPQESDPDLVHLLQQLEADKADLVLVEGFKKLALPKIELHRAALGKPFIYTEDPNILAVACCADTELPAQIPRLDINNIAQIADFVLQYAAEWQPEIPKSKSLPLDACETGDGDNLSVRQGIDNILAQVQPITAVEPLALDDSDNRILARDAISPVNVPQQTNSAMDGYAFVYQEPLPERFVVKGEVLAGHSYDAELQPGEAVRIMTGAPLPRGANAVQPRELADETAGYVSFSGKMKLGQNVRLAGEDIAEGAVALPAGSRLGAAEQGLLASLGFAEITAVRRPVVAVFSSGDEVCQPGSELKPNCIYDSNRYTIKAMAKRLGCDVIDLGIIEDSEAALTAALAGAAAKADMVISSGGVSVGNADYIKKVLAAIGEIHFWRINMRPGRPLAFGKVNDALFFGLPGNPVATMVVFLMFVQPALRKLAGEQHWQPQLLPAIADETFKSRQGRTEFSRAIATLGNDGQLHVRATGSQGSGMLSSMVKGNCLAIIGDQDERVDAGQPLYILPFGALL</sequence>
<dbReference type="EMBL" id="CP073587">
    <property type="protein sequence ID" value="QUN05828.1"/>
    <property type="molecule type" value="Genomic_DNA"/>
</dbReference>
<dbReference type="Proteomes" id="UP000679575">
    <property type="component" value="Chromosome"/>
</dbReference>
<evidence type="ECO:0000256" key="1">
    <source>
        <dbReference type="ARBA" id="ARBA00002901"/>
    </source>
</evidence>
<comment type="function">
    <text evidence="1 6">Catalyzes the insertion of molybdate into adenylated molybdopterin with the concomitant release of AMP.</text>
</comment>
<dbReference type="NCBIfam" id="NF011060">
    <property type="entry name" value="PRK14491.1"/>
    <property type="match status" value="1"/>
</dbReference>
<comment type="similarity">
    <text evidence="3 6">Belongs to the MoeA family.</text>
</comment>
<dbReference type="SUPFAM" id="SSF52540">
    <property type="entry name" value="P-loop containing nucleoside triphosphate hydrolases"/>
    <property type="match status" value="1"/>
</dbReference>
<dbReference type="InterPro" id="IPR036425">
    <property type="entry name" value="MoaB/Mog-like_dom_sf"/>
</dbReference>
<evidence type="ECO:0000256" key="3">
    <source>
        <dbReference type="ARBA" id="ARBA00010763"/>
    </source>
</evidence>
<dbReference type="EC" id="2.10.1.1" evidence="6"/>
<evidence type="ECO:0000256" key="4">
    <source>
        <dbReference type="ARBA" id="ARBA00023150"/>
    </source>
</evidence>
<dbReference type="Pfam" id="PF03205">
    <property type="entry name" value="MobB"/>
    <property type="match status" value="1"/>
</dbReference>
<dbReference type="CDD" id="cd03116">
    <property type="entry name" value="MobB"/>
    <property type="match status" value="1"/>
</dbReference>
<dbReference type="NCBIfam" id="NF045515">
    <property type="entry name" value="Glp_gephyrin"/>
    <property type="match status" value="1"/>
</dbReference>
<dbReference type="PROSITE" id="PS01079">
    <property type="entry name" value="MOCF_BIOSYNTHESIS_2"/>
    <property type="match status" value="1"/>
</dbReference>
<dbReference type="InterPro" id="IPR012182">
    <property type="entry name" value="MobB_MoeA"/>
</dbReference>
<dbReference type="InterPro" id="IPR036688">
    <property type="entry name" value="MoeA_C_domain_IV_sf"/>
</dbReference>
<dbReference type="Gene3D" id="3.40.980.10">
    <property type="entry name" value="MoaB/Mog-like domain"/>
    <property type="match status" value="1"/>
</dbReference>
<dbReference type="SMART" id="SM00852">
    <property type="entry name" value="MoCF_biosynth"/>
    <property type="match status" value="1"/>
</dbReference>
<keyword evidence="6" id="KW-0460">Magnesium</keyword>
<evidence type="ECO:0000313" key="9">
    <source>
        <dbReference type="Proteomes" id="UP000679575"/>
    </source>
</evidence>
<dbReference type="Gene3D" id="3.40.50.300">
    <property type="entry name" value="P-loop containing nucleotide triphosphate hydrolases"/>
    <property type="match status" value="1"/>
</dbReference>
<dbReference type="PIRSF" id="PIRSF036618">
    <property type="entry name" value="MobB_MoeA"/>
    <property type="match status" value="1"/>
</dbReference>
<dbReference type="InterPro" id="IPR036135">
    <property type="entry name" value="MoeA_linker/N_sf"/>
</dbReference>